<dbReference type="Gene3D" id="1.10.10.60">
    <property type="entry name" value="Homeodomain-like"/>
    <property type="match status" value="1"/>
</dbReference>
<dbReference type="PROSITE" id="PS01124">
    <property type="entry name" value="HTH_ARAC_FAMILY_2"/>
    <property type="match status" value="1"/>
</dbReference>
<protein>
    <submittedName>
        <fullName evidence="5">DUF6597 domain-containing transcriptional factor</fullName>
    </submittedName>
</protein>
<dbReference type="EMBL" id="JBHRTA010000056">
    <property type="protein sequence ID" value="MFC3199538.1"/>
    <property type="molecule type" value="Genomic_DNA"/>
</dbReference>
<evidence type="ECO:0000256" key="1">
    <source>
        <dbReference type="ARBA" id="ARBA00023015"/>
    </source>
</evidence>
<dbReference type="InterPro" id="IPR046532">
    <property type="entry name" value="DUF6597"/>
</dbReference>
<dbReference type="InterPro" id="IPR018060">
    <property type="entry name" value="HTH_AraC"/>
</dbReference>
<dbReference type="Proteomes" id="UP001595526">
    <property type="component" value="Unassembled WGS sequence"/>
</dbReference>
<dbReference type="SUPFAM" id="SSF46689">
    <property type="entry name" value="Homeodomain-like"/>
    <property type="match status" value="1"/>
</dbReference>
<dbReference type="RefSeq" id="WP_379025262.1">
    <property type="nucleotide sequence ID" value="NZ_JBHRTA010000056.1"/>
</dbReference>
<dbReference type="SMART" id="SM00342">
    <property type="entry name" value="HTH_ARAC"/>
    <property type="match status" value="1"/>
</dbReference>
<evidence type="ECO:0000256" key="3">
    <source>
        <dbReference type="ARBA" id="ARBA00023163"/>
    </source>
</evidence>
<dbReference type="PANTHER" id="PTHR46796:SF13">
    <property type="entry name" value="HTH-TYPE TRANSCRIPTIONAL ACTIVATOR RHAS"/>
    <property type="match status" value="1"/>
</dbReference>
<keyword evidence="6" id="KW-1185">Reference proteome</keyword>
<evidence type="ECO:0000259" key="4">
    <source>
        <dbReference type="PROSITE" id="PS01124"/>
    </source>
</evidence>
<feature type="domain" description="HTH araC/xylS-type" evidence="4">
    <location>
        <begin position="176"/>
        <end position="277"/>
    </location>
</feature>
<sequence>MEKAVAREVAKRQNTVQVDYKTYNPQPDLAPLVKFYWTLNVPFDPNNQKQKIIPDGCIEMTFNLGDKIKRYISENEFILHPNAMVMGQRTKSYYILPVGNVDTIAICFYPHGFANFVNTPLEKLVDKEVPVAELFGQLAANTLEQQIIQAIDTQERIELIEAFLLRKLNDKATISNIVKSTVDTLLKTNGSTAIKVISEDNLSKRRLLERHFKKQIGISPKQLSKVIRLQATLQMLLNQKSETLTEIAYENEYFDQNHFIKDFKEFIGITPKELLGNENFALSALFYK</sequence>
<evidence type="ECO:0000256" key="2">
    <source>
        <dbReference type="ARBA" id="ARBA00023125"/>
    </source>
</evidence>
<reference evidence="6" key="1">
    <citation type="journal article" date="2019" name="Int. J. Syst. Evol. Microbiol.">
        <title>The Global Catalogue of Microorganisms (GCM) 10K type strain sequencing project: providing services to taxonomists for standard genome sequencing and annotation.</title>
        <authorList>
            <consortium name="The Broad Institute Genomics Platform"/>
            <consortium name="The Broad Institute Genome Sequencing Center for Infectious Disease"/>
            <person name="Wu L."/>
            <person name="Ma J."/>
        </authorList>
    </citation>
    <scope>NUCLEOTIDE SEQUENCE [LARGE SCALE GENOMIC DNA]</scope>
    <source>
        <strain evidence="6">KCTC 52416</strain>
    </source>
</reference>
<gene>
    <name evidence="5" type="ORF">ACFOET_18120</name>
</gene>
<keyword evidence="3" id="KW-0804">Transcription</keyword>
<comment type="caution">
    <text evidence="5">The sequence shown here is derived from an EMBL/GenBank/DDBJ whole genome shotgun (WGS) entry which is preliminary data.</text>
</comment>
<dbReference type="InterPro" id="IPR050204">
    <property type="entry name" value="AraC_XylS_family_regulators"/>
</dbReference>
<dbReference type="Pfam" id="PF12833">
    <property type="entry name" value="HTH_18"/>
    <property type="match status" value="1"/>
</dbReference>
<dbReference type="InterPro" id="IPR009057">
    <property type="entry name" value="Homeodomain-like_sf"/>
</dbReference>
<keyword evidence="1" id="KW-0805">Transcription regulation</keyword>
<proteinExistence type="predicted"/>
<accession>A0ABV7JTE5</accession>
<organism evidence="5 6">
    <name type="scientific">Parapedobacter deserti</name>
    <dbReference type="NCBI Taxonomy" id="1912957"/>
    <lineage>
        <taxon>Bacteria</taxon>
        <taxon>Pseudomonadati</taxon>
        <taxon>Bacteroidota</taxon>
        <taxon>Sphingobacteriia</taxon>
        <taxon>Sphingobacteriales</taxon>
        <taxon>Sphingobacteriaceae</taxon>
        <taxon>Parapedobacter</taxon>
    </lineage>
</organism>
<dbReference type="PANTHER" id="PTHR46796">
    <property type="entry name" value="HTH-TYPE TRANSCRIPTIONAL ACTIVATOR RHAS-RELATED"/>
    <property type="match status" value="1"/>
</dbReference>
<dbReference type="Pfam" id="PF20240">
    <property type="entry name" value="DUF6597"/>
    <property type="match status" value="1"/>
</dbReference>
<name>A0ABV7JTE5_9SPHI</name>
<keyword evidence="2" id="KW-0238">DNA-binding</keyword>
<evidence type="ECO:0000313" key="6">
    <source>
        <dbReference type="Proteomes" id="UP001595526"/>
    </source>
</evidence>
<evidence type="ECO:0000313" key="5">
    <source>
        <dbReference type="EMBL" id="MFC3199538.1"/>
    </source>
</evidence>